<feature type="region of interest" description="Disordered" evidence="1">
    <location>
        <begin position="1"/>
        <end position="70"/>
    </location>
</feature>
<name>A0ABV0ZQD9_9TELE</name>
<reference evidence="2 3" key="1">
    <citation type="submission" date="2021-06" db="EMBL/GenBank/DDBJ databases">
        <authorList>
            <person name="Palmer J.M."/>
        </authorList>
    </citation>
    <scope>NUCLEOTIDE SEQUENCE [LARGE SCALE GENOMIC DNA]</scope>
    <source>
        <strain evidence="2 3">AS_MEX2019</strain>
        <tissue evidence="2">Muscle</tissue>
    </source>
</reference>
<dbReference type="Proteomes" id="UP001469553">
    <property type="component" value="Unassembled WGS sequence"/>
</dbReference>
<sequence length="116" mass="12679">MSRGIMNTYLTERDQRSLAKEPAPGDEGGHINIVEPGKRAWRSPRCSSTYGLQQNPPHSSPGSRDAPVRVGLHMDRQRTVSCPVGVADDIHNPVGETLSRKRTTQPGIAIAQEKLV</sequence>
<keyword evidence="3" id="KW-1185">Reference proteome</keyword>
<evidence type="ECO:0000313" key="3">
    <source>
        <dbReference type="Proteomes" id="UP001469553"/>
    </source>
</evidence>
<gene>
    <name evidence="2" type="ORF">AMECASPLE_028551</name>
</gene>
<protein>
    <submittedName>
        <fullName evidence="2">Uncharacterized protein</fullName>
    </submittedName>
</protein>
<evidence type="ECO:0000256" key="1">
    <source>
        <dbReference type="SAM" id="MobiDB-lite"/>
    </source>
</evidence>
<accession>A0ABV0ZQD9</accession>
<comment type="caution">
    <text evidence="2">The sequence shown here is derived from an EMBL/GenBank/DDBJ whole genome shotgun (WGS) entry which is preliminary data.</text>
</comment>
<dbReference type="EMBL" id="JAHRIP010068988">
    <property type="protein sequence ID" value="MEQ2308468.1"/>
    <property type="molecule type" value="Genomic_DNA"/>
</dbReference>
<feature type="compositionally biased region" description="Polar residues" evidence="1">
    <location>
        <begin position="45"/>
        <end position="62"/>
    </location>
</feature>
<organism evidence="2 3">
    <name type="scientific">Ameca splendens</name>
    <dbReference type="NCBI Taxonomy" id="208324"/>
    <lineage>
        <taxon>Eukaryota</taxon>
        <taxon>Metazoa</taxon>
        <taxon>Chordata</taxon>
        <taxon>Craniata</taxon>
        <taxon>Vertebrata</taxon>
        <taxon>Euteleostomi</taxon>
        <taxon>Actinopterygii</taxon>
        <taxon>Neopterygii</taxon>
        <taxon>Teleostei</taxon>
        <taxon>Neoteleostei</taxon>
        <taxon>Acanthomorphata</taxon>
        <taxon>Ovalentaria</taxon>
        <taxon>Atherinomorphae</taxon>
        <taxon>Cyprinodontiformes</taxon>
        <taxon>Goodeidae</taxon>
        <taxon>Ameca</taxon>
    </lineage>
</organism>
<proteinExistence type="predicted"/>
<evidence type="ECO:0000313" key="2">
    <source>
        <dbReference type="EMBL" id="MEQ2308468.1"/>
    </source>
</evidence>